<sequence length="84" mass="8272">MAASIAVAFRTGFVLAALGGVVLGAVSLLLNGVSVAGVLVPLILGRSARDRLYGCMGLAPAAVAGLGGYLLLDTVLDVAFTRAG</sequence>
<organism evidence="2 3">
    <name type="scientific">Dactylosporangium matsuzakiense</name>
    <dbReference type="NCBI Taxonomy" id="53360"/>
    <lineage>
        <taxon>Bacteria</taxon>
        <taxon>Bacillati</taxon>
        <taxon>Actinomycetota</taxon>
        <taxon>Actinomycetes</taxon>
        <taxon>Micromonosporales</taxon>
        <taxon>Micromonosporaceae</taxon>
        <taxon>Dactylosporangium</taxon>
    </lineage>
</organism>
<reference evidence="2" key="1">
    <citation type="journal article" date="2014" name="Int. J. Syst. Evol. Microbiol.">
        <title>Complete genome sequence of Corynebacterium casei LMG S-19264T (=DSM 44701T), isolated from a smear-ripened cheese.</title>
        <authorList>
            <consortium name="US DOE Joint Genome Institute (JGI-PGF)"/>
            <person name="Walter F."/>
            <person name="Albersmeier A."/>
            <person name="Kalinowski J."/>
            <person name="Ruckert C."/>
        </authorList>
    </citation>
    <scope>NUCLEOTIDE SEQUENCE</scope>
    <source>
        <strain evidence="2">VKM Ac-1321</strain>
    </source>
</reference>
<proteinExistence type="predicted"/>
<evidence type="ECO:0000313" key="3">
    <source>
        <dbReference type="Proteomes" id="UP001143480"/>
    </source>
</evidence>
<keyword evidence="1" id="KW-0812">Transmembrane</keyword>
<reference evidence="2" key="2">
    <citation type="submission" date="2023-01" db="EMBL/GenBank/DDBJ databases">
        <authorList>
            <person name="Sun Q."/>
            <person name="Evtushenko L."/>
        </authorList>
    </citation>
    <scope>NUCLEOTIDE SEQUENCE</scope>
    <source>
        <strain evidence="2">VKM Ac-1321</strain>
    </source>
</reference>
<feature type="transmembrane region" description="Helical" evidence="1">
    <location>
        <begin position="12"/>
        <end position="40"/>
    </location>
</feature>
<protein>
    <submittedName>
        <fullName evidence="2">Uncharacterized protein</fullName>
    </submittedName>
</protein>
<name>A0A9W6KW17_9ACTN</name>
<feature type="transmembrane region" description="Helical" evidence="1">
    <location>
        <begin position="52"/>
        <end position="72"/>
    </location>
</feature>
<evidence type="ECO:0000313" key="2">
    <source>
        <dbReference type="EMBL" id="GLL07626.1"/>
    </source>
</evidence>
<keyword evidence="1" id="KW-1133">Transmembrane helix</keyword>
<dbReference type="AlphaFoldDB" id="A0A9W6KW17"/>
<dbReference type="RefSeq" id="WP_261965026.1">
    <property type="nucleotide sequence ID" value="NZ_BAAAXA010000001.1"/>
</dbReference>
<dbReference type="Proteomes" id="UP001143480">
    <property type="component" value="Unassembled WGS sequence"/>
</dbReference>
<keyword evidence="3" id="KW-1185">Reference proteome</keyword>
<accession>A0A9W6KW17</accession>
<gene>
    <name evidence="2" type="ORF">GCM10017581_093800</name>
</gene>
<evidence type="ECO:0000256" key="1">
    <source>
        <dbReference type="SAM" id="Phobius"/>
    </source>
</evidence>
<dbReference type="EMBL" id="BSFP01000104">
    <property type="protein sequence ID" value="GLL07626.1"/>
    <property type="molecule type" value="Genomic_DNA"/>
</dbReference>
<comment type="caution">
    <text evidence="2">The sequence shown here is derived from an EMBL/GenBank/DDBJ whole genome shotgun (WGS) entry which is preliminary data.</text>
</comment>
<keyword evidence="1" id="KW-0472">Membrane</keyword>